<comment type="caution">
    <text evidence="2">The sequence shown here is derived from an EMBL/GenBank/DDBJ whole genome shotgun (WGS) entry which is preliminary data.</text>
</comment>
<organism evidence="2 3">
    <name type="scientific">Caerostris extrusa</name>
    <name type="common">Bark spider</name>
    <name type="synonym">Caerostris bankana</name>
    <dbReference type="NCBI Taxonomy" id="172846"/>
    <lineage>
        <taxon>Eukaryota</taxon>
        <taxon>Metazoa</taxon>
        <taxon>Ecdysozoa</taxon>
        <taxon>Arthropoda</taxon>
        <taxon>Chelicerata</taxon>
        <taxon>Arachnida</taxon>
        <taxon>Araneae</taxon>
        <taxon>Araneomorphae</taxon>
        <taxon>Entelegynae</taxon>
        <taxon>Araneoidea</taxon>
        <taxon>Araneidae</taxon>
        <taxon>Caerostris</taxon>
    </lineage>
</organism>
<evidence type="ECO:0000256" key="1">
    <source>
        <dbReference type="SAM" id="Phobius"/>
    </source>
</evidence>
<keyword evidence="1" id="KW-0472">Membrane</keyword>
<dbReference type="Proteomes" id="UP001054945">
    <property type="component" value="Unassembled WGS sequence"/>
</dbReference>
<dbReference type="AlphaFoldDB" id="A0AAV4SAM9"/>
<protein>
    <submittedName>
        <fullName evidence="2">Uncharacterized protein</fullName>
    </submittedName>
</protein>
<keyword evidence="1" id="KW-1133">Transmembrane helix</keyword>
<dbReference type="Gene3D" id="3.90.180.10">
    <property type="entry name" value="Medium-chain alcohol dehydrogenases, catalytic domain"/>
    <property type="match status" value="1"/>
</dbReference>
<dbReference type="EMBL" id="BPLR01009216">
    <property type="protein sequence ID" value="GIY30389.1"/>
    <property type="molecule type" value="Genomic_DNA"/>
</dbReference>
<gene>
    <name evidence="2" type="ORF">CEXT_323491</name>
</gene>
<evidence type="ECO:0000313" key="2">
    <source>
        <dbReference type="EMBL" id="GIY30389.1"/>
    </source>
</evidence>
<reference evidence="2 3" key="1">
    <citation type="submission" date="2021-06" db="EMBL/GenBank/DDBJ databases">
        <title>Caerostris extrusa draft genome.</title>
        <authorList>
            <person name="Kono N."/>
            <person name="Arakawa K."/>
        </authorList>
    </citation>
    <scope>NUCLEOTIDE SEQUENCE [LARGE SCALE GENOMIC DNA]</scope>
</reference>
<keyword evidence="3" id="KW-1185">Reference proteome</keyword>
<evidence type="ECO:0000313" key="3">
    <source>
        <dbReference type="Proteomes" id="UP001054945"/>
    </source>
</evidence>
<keyword evidence="1" id="KW-0812">Transmembrane</keyword>
<sequence>MLAHACYASLNGCSSRVAERNGSVFGFSELQEVAGRRVLGVAHATAASTTILLDPTACVDAPDGWSLEEAASVPDAYIAPVELVHWRGCSGAGRGDWSGCCSYSYHPKASLLFVRILSSPFLILLNEVFFYLSPVEGFNHKCFSN</sequence>
<feature type="transmembrane region" description="Helical" evidence="1">
    <location>
        <begin position="112"/>
        <end position="132"/>
    </location>
</feature>
<proteinExistence type="predicted"/>
<dbReference type="SUPFAM" id="SSF50129">
    <property type="entry name" value="GroES-like"/>
    <property type="match status" value="1"/>
</dbReference>
<name>A0AAV4SAM9_CAEEX</name>
<accession>A0AAV4SAM9</accession>
<dbReference type="InterPro" id="IPR011032">
    <property type="entry name" value="GroES-like_sf"/>
</dbReference>